<dbReference type="Proteomes" id="UP001324380">
    <property type="component" value="Chromosome"/>
</dbReference>
<dbReference type="InterPro" id="IPR011042">
    <property type="entry name" value="6-blade_b-propeller_TolB-like"/>
</dbReference>
<feature type="repeat" description="NHL" evidence="2">
    <location>
        <begin position="78"/>
        <end position="114"/>
    </location>
</feature>
<sequence>MKIKTYLSIFAMIALIFNSCKKDEASNASSSNDPSLAGAKQSINKAANSLLPPRSVVTIAGTPYDPKWGQNARSNDGIGAAAGFFTPEGICIRDDGTLYVADRENHKIRKITSESIVTTVPIPLSDGESIYYPFKLGFSANGTLNILTFVSSAAKRIWILKPDGTVSTPPLRGYPDELSQNIYDLCKDPYNDFFWFLRIDKMEKLLPGPDGIVGTNTYSPPLDSLKDRNRHMGSLFCARNGVKYFGSGAFFYQLTPGGTFTRIFRTIRLRTDALISDLIATNDSRTIYFAESGYIKSIFNNHLEVLAGPNAAHPDGRDGVGSAADVYARSLVLSKDENTIYFTDQHNTIRKLILK</sequence>
<protein>
    <recommendedName>
        <fullName evidence="6">NHL repeat-containing protein</fullName>
    </recommendedName>
</protein>
<feature type="chain" id="PRO_5046645302" description="NHL repeat-containing protein" evidence="3">
    <location>
        <begin position="23"/>
        <end position="355"/>
    </location>
</feature>
<keyword evidence="1" id="KW-0677">Repeat</keyword>
<evidence type="ECO:0000256" key="1">
    <source>
        <dbReference type="ARBA" id="ARBA00022737"/>
    </source>
</evidence>
<evidence type="ECO:0000313" key="5">
    <source>
        <dbReference type="Proteomes" id="UP001324380"/>
    </source>
</evidence>
<dbReference type="RefSeq" id="WP_321562142.1">
    <property type="nucleotide sequence ID" value="NZ_CP139558.1"/>
</dbReference>
<accession>A0ABZ0TJJ7</accession>
<dbReference type="Pfam" id="PF01436">
    <property type="entry name" value="NHL"/>
    <property type="match status" value="1"/>
</dbReference>
<gene>
    <name evidence="4" type="ORF">SNE25_27045</name>
</gene>
<dbReference type="SUPFAM" id="SSF101898">
    <property type="entry name" value="NHL repeat"/>
    <property type="match status" value="1"/>
</dbReference>
<dbReference type="PROSITE" id="PS51125">
    <property type="entry name" value="NHL"/>
    <property type="match status" value="1"/>
</dbReference>
<name>A0ABZ0TJJ7_9SPHI</name>
<dbReference type="EMBL" id="CP139558">
    <property type="protein sequence ID" value="WPU92986.1"/>
    <property type="molecule type" value="Genomic_DNA"/>
</dbReference>
<keyword evidence="3" id="KW-0732">Signal</keyword>
<dbReference type="PANTHER" id="PTHR46388:SF2">
    <property type="entry name" value="NHL REPEAT-CONTAINING PROTEIN 2"/>
    <property type="match status" value="1"/>
</dbReference>
<evidence type="ECO:0000313" key="4">
    <source>
        <dbReference type="EMBL" id="WPU92986.1"/>
    </source>
</evidence>
<dbReference type="Gene3D" id="2.120.10.30">
    <property type="entry name" value="TolB, C-terminal domain"/>
    <property type="match status" value="1"/>
</dbReference>
<reference evidence="4 5" key="1">
    <citation type="submission" date="2023-11" db="EMBL/GenBank/DDBJ databases">
        <title>Analysis of the Genomes of Mucilaginibacter gossypii cycad 4 and M. sabulilitoris SNA2: microbes with the potential for plant growth promotion.</title>
        <authorList>
            <person name="Hirsch A.M."/>
            <person name="Humm E."/>
            <person name="Rubbi M."/>
            <person name="Del Vecchio G."/>
            <person name="Ha S.M."/>
            <person name="Pellegrini M."/>
            <person name="Gunsalus R.P."/>
        </authorList>
    </citation>
    <scope>NUCLEOTIDE SEQUENCE [LARGE SCALE GENOMIC DNA]</scope>
    <source>
        <strain evidence="4 5">SNA2</strain>
    </source>
</reference>
<dbReference type="InterPro" id="IPR001258">
    <property type="entry name" value="NHL_repeat"/>
</dbReference>
<feature type="signal peptide" evidence="3">
    <location>
        <begin position="1"/>
        <end position="22"/>
    </location>
</feature>
<organism evidence="4 5">
    <name type="scientific">Mucilaginibacter sabulilitoris</name>
    <dbReference type="NCBI Taxonomy" id="1173583"/>
    <lineage>
        <taxon>Bacteria</taxon>
        <taxon>Pseudomonadati</taxon>
        <taxon>Bacteroidota</taxon>
        <taxon>Sphingobacteriia</taxon>
        <taxon>Sphingobacteriales</taxon>
        <taxon>Sphingobacteriaceae</taxon>
        <taxon>Mucilaginibacter</taxon>
    </lineage>
</organism>
<keyword evidence="5" id="KW-1185">Reference proteome</keyword>
<evidence type="ECO:0000256" key="3">
    <source>
        <dbReference type="SAM" id="SignalP"/>
    </source>
</evidence>
<dbReference type="PANTHER" id="PTHR46388">
    <property type="entry name" value="NHL REPEAT-CONTAINING PROTEIN 2"/>
    <property type="match status" value="1"/>
</dbReference>
<evidence type="ECO:0008006" key="6">
    <source>
        <dbReference type="Google" id="ProtNLM"/>
    </source>
</evidence>
<proteinExistence type="predicted"/>
<evidence type="ECO:0000256" key="2">
    <source>
        <dbReference type="PROSITE-ProRule" id="PRU00504"/>
    </source>
</evidence>